<dbReference type="GeneID" id="89953201"/>
<evidence type="ECO:0000313" key="3">
    <source>
        <dbReference type="EMBL" id="KAK4519283.1"/>
    </source>
</evidence>
<feature type="compositionally biased region" description="Polar residues" evidence="2">
    <location>
        <begin position="70"/>
        <end position="82"/>
    </location>
</feature>
<organism evidence="3 4">
    <name type="scientific">Mucor velutinosus</name>
    <dbReference type="NCBI Taxonomy" id="708070"/>
    <lineage>
        <taxon>Eukaryota</taxon>
        <taxon>Fungi</taxon>
        <taxon>Fungi incertae sedis</taxon>
        <taxon>Mucoromycota</taxon>
        <taxon>Mucoromycotina</taxon>
        <taxon>Mucoromycetes</taxon>
        <taxon>Mucorales</taxon>
        <taxon>Mucorineae</taxon>
        <taxon>Mucoraceae</taxon>
        <taxon>Mucor</taxon>
    </lineage>
</organism>
<evidence type="ECO:0000313" key="4">
    <source>
        <dbReference type="Proteomes" id="UP001304243"/>
    </source>
</evidence>
<reference evidence="3 4" key="1">
    <citation type="submission" date="2022-11" db="EMBL/GenBank/DDBJ databases">
        <title>Mucor velutinosus strain NIH1002 WGS.</title>
        <authorList>
            <person name="Subramanian P."/>
            <person name="Mullikin J.C."/>
            <person name="Segre J.A."/>
            <person name="Zelazny A.M."/>
        </authorList>
    </citation>
    <scope>NUCLEOTIDE SEQUENCE [LARGE SCALE GENOMIC DNA]</scope>
    <source>
        <strain evidence="3 4">NIH1002</strain>
    </source>
</reference>
<dbReference type="AlphaFoldDB" id="A0AAN7DM90"/>
<protein>
    <submittedName>
        <fullName evidence="3">Uncharacterized protein</fullName>
    </submittedName>
</protein>
<accession>A0AAN7DM90</accession>
<dbReference type="Gene3D" id="1.10.287.1490">
    <property type="match status" value="1"/>
</dbReference>
<keyword evidence="1" id="KW-0175">Coiled coil</keyword>
<gene>
    <name evidence="3" type="ORF">ATC70_009515</name>
</gene>
<dbReference type="EMBL" id="JASEJX010000012">
    <property type="protein sequence ID" value="KAK4519283.1"/>
    <property type="molecule type" value="Genomic_DNA"/>
</dbReference>
<name>A0AAN7DM90_9FUNG</name>
<dbReference type="RefSeq" id="XP_064685949.1">
    <property type="nucleotide sequence ID" value="XM_064828747.1"/>
</dbReference>
<keyword evidence="4" id="KW-1185">Reference proteome</keyword>
<evidence type="ECO:0000256" key="1">
    <source>
        <dbReference type="SAM" id="Coils"/>
    </source>
</evidence>
<feature type="compositionally biased region" description="Basic and acidic residues" evidence="2">
    <location>
        <begin position="15"/>
        <end position="24"/>
    </location>
</feature>
<feature type="region of interest" description="Disordered" evidence="2">
    <location>
        <begin position="1"/>
        <end position="24"/>
    </location>
</feature>
<feature type="region of interest" description="Disordered" evidence="2">
    <location>
        <begin position="60"/>
        <end position="82"/>
    </location>
</feature>
<sequence>MDSEVISQPLGRPHTHPDKSDPHWSILESKDTHLIKERRASVIDAPVADYFQEDYTYYSNQPDNTHDIKPTSSYSTPSITQQDRNNTLDATERMQFLREMEQAREELAEFRRNMAGLVKQMDGIAVDLEKSKDRVSEIEQDLTATEEVNVNLQVLLERAVKTQKESDVFATQAIRNMYSDLALVVYENSQLQGRLKSIENHQKEQKGSVHDIVKRMFEYTQMLEQAQGTIHMLQEPRLVKLASVASSSSSSTSRRTSIISFYDDDNSSIVSSSTTKESHLNTTTARKPAGSTYIQSPPLGPQSTASILKPQQGLRMLFDSHAGNQLGLSSIAYKK</sequence>
<proteinExistence type="predicted"/>
<feature type="coiled-coil region" evidence="1">
    <location>
        <begin position="93"/>
        <end position="148"/>
    </location>
</feature>
<dbReference type="Proteomes" id="UP001304243">
    <property type="component" value="Unassembled WGS sequence"/>
</dbReference>
<comment type="caution">
    <text evidence="3">The sequence shown here is derived from an EMBL/GenBank/DDBJ whole genome shotgun (WGS) entry which is preliminary data.</text>
</comment>
<evidence type="ECO:0000256" key="2">
    <source>
        <dbReference type="SAM" id="MobiDB-lite"/>
    </source>
</evidence>
<feature type="region of interest" description="Disordered" evidence="2">
    <location>
        <begin position="268"/>
        <end position="306"/>
    </location>
</feature>